<evidence type="ECO:0000256" key="5">
    <source>
        <dbReference type="ARBA" id="ARBA00011921"/>
    </source>
</evidence>
<dbReference type="NCBIfam" id="TIGR01910">
    <property type="entry name" value="DapE-ArgE"/>
    <property type="match status" value="1"/>
</dbReference>
<dbReference type="InterPro" id="IPR002933">
    <property type="entry name" value="Peptidase_M20"/>
</dbReference>
<proteinExistence type="inferred from homology"/>
<dbReference type="Proteomes" id="UP000013085">
    <property type="component" value="Unassembled WGS sequence"/>
</dbReference>
<dbReference type="PROSITE" id="PS00758">
    <property type="entry name" value="ARGE_DAPE_CPG2_1"/>
    <property type="match status" value="1"/>
</dbReference>
<dbReference type="UniPathway" id="UPA00034">
    <property type="reaction ID" value="UER00021"/>
</dbReference>
<keyword evidence="10" id="KW-0170">Cobalt</keyword>
<accession>A0A0E2HEH4</accession>
<evidence type="ECO:0000256" key="10">
    <source>
        <dbReference type="ARBA" id="ARBA00023285"/>
    </source>
</evidence>
<evidence type="ECO:0000256" key="4">
    <source>
        <dbReference type="ARBA" id="ARBA00006247"/>
    </source>
</evidence>
<organism evidence="13 14">
    <name type="scientific">[Clostridium] clostridioforme 90A8</name>
    <dbReference type="NCBI Taxonomy" id="999408"/>
    <lineage>
        <taxon>Bacteria</taxon>
        <taxon>Bacillati</taxon>
        <taxon>Bacillota</taxon>
        <taxon>Clostridia</taxon>
        <taxon>Lachnospirales</taxon>
        <taxon>Lachnospiraceae</taxon>
        <taxon>Enterocloster</taxon>
    </lineage>
</organism>
<comment type="catalytic activity">
    <reaction evidence="11">
        <text>N-succinyl-(2S,6S)-2,6-diaminopimelate + H2O = (2S,6S)-2,6-diaminopimelate + succinate</text>
        <dbReference type="Rhea" id="RHEA:22608"/>
        <dbReference type="ChEBI" id="CHEBI:15377"/>
        <dbReference type="ChEBI" id="CHEBI:30031"/>
        <dbReference type="ChEBI" id="CHEBI:57609"/>
        <dbReference type="ChEBI" id="CHEBI:58087"/>
        <dbReference type="EC" id="3.5.1.18"/>
    </reaction>
</comment>
<comment type="caution">
    <text evidence="13">The sequence shown here is derived from an EMBL/GenBank/DDBJ whole genome shotgun (WGS) entry which is preliminary data.</text>
</comment>
<dbReference type="GO" id="GO:0009014">
    <property type="term" value="F:succinyl-diaminopimelate desuccinylase activity"/>
    <property type="evidence" value="ECO:0007669"/>
    <property type="project" value="UniProtKB-EC"/>
</dbReference>
<dbReference type="CDD" id="cd08659">
    <property type="entry name" value="M20_ArgE_DapE-like"/>
    <property type="match status" value="1"/>
</dbReference>
<dbReference type="InterPro" id="IPR010182">
    <property type="entry name" value="ArgE/DapE"/>
</dbReference>
<dbReference type="InterPro" id="IPR001261">
    <property type="entry name" value="ArgE/DapE_CS"/>
</dbReference>
<evidence type="ECO:0000256" key="2">
    <source>
        <dbReference type="ARBA" id="ARBA00001947"/>
    </source>
</evidence>
<evidence type="ECO:0000256" key="8">
    <source>
        <dbReference type="ARBA" id="ARBA00022801"/>
    </source>
</evidence>
<protein>
    <recommendedName>
        <fullName evidence="6">Probable succinyl-diaminopimelate desuccinylase</fullName>
        <ecNumber evidence="5">3.5.1.18</ecNumber>
    </recommendedName>
</protein>
<comment type="cofactor">
    <cofactor evidence="2">
        <name>Zn(2+)</name>
        <dbReference type="ChEBI" id="CHEBI:29105"/>
    </cofactor>
</comment>
<comment type="pathway">
    <text evidence="3">Amino-acid biosynthesis; L-lysine biosynthesis via DAP pathway; LL-2,6-diaminopimelate from (S)-tetrahydrodipicolinate (succinylase route): step 3/3.</text>
</comment>
<sequence length="391" mass="43485">MGTGKITEKRTEEQRRAEALALLKHILDIPSVNGKDREQETAVYLAEYLKRKGMETRVQLIDEHHGNVIGVLKGKTEETILFNGHLDTVPYGDINEWNTNPAVCTEQDGRLYARGASDMKSGLAVMAFVLGELAESGCVPRKTIVFAGTCDEERGGLGAKEIIKEYPDLFPELLLIGEPTSCQAGVAQKGCIWLKLSVSGKTSHGAEPWQGINALEQGFGLLADLREELKREEHPVLGHSTLQITMAEGGIAPNMTPDRAKFLADIRIVPPLNEKEVLNRLECLMQKRCEVYNGGLAFVPEITNYRMPVETGPENQWLHRLKGFIGDDEGETGINYFTDASILLTAWPDSPALLFGPGEPQMCHKPNEYVEISKYLEAIRVMEKFCWYIAK</sequence>
<evidence type="ECO:0000256" key="1">
    <source>
        <dbReference type="ARBA" id="ARBA00001941"/>
    </source>
</evidence>
<dbReference type="PANTHER" id="PTHR43808">
    <property type="entry name" value="ACETYLORNITHINE DEACETYLASE"/>
    <property type="match status" value="1"/>
</dbReference>
<comment type="cofactor">
    <cofactor evidence="1">
        <name>Co(2+)</name>
        <dbReference type="ChEBI" id="CHEBI:48828"/>
    </cofactor>
</comment>
<keyword evidence="7" id="KW-0479">Metal-binding</keyword>
<reference evidence="13 14" key="1">
    <citation type="submission" date="2013-01" db="EMBL/GenBank/DDBJ databases">
        <title>The Genome Sequence of Clostridium clostridioforme 90A8.</title>
        <authorList>
            <consortium name="The Broad Institute Genome Sequencing Platform"/>
            <person name="Earl A."/>
            <person name="Ward D."/>
            <person name="Feldgarden M."/>
            <person name="Gevers D."/>
            <person name="Courvalin P."/>
            <person name="Lambert T."/>
            <person name="Walker B."/>
            <person name="Young S.K."/>
            <person name="Zeng Q."/>
            <person name="Gargeya S."/>
            <person name="Fitzgerald M."/>
            <person name="Haas B."/>
            <person name="Abouelleil A."/>
            <person name="Alvarado L."/>
            <person name="Arachchi H.M."/>
            <person name="Berlin A.M."/>
            <person name="Chapman S.B."/>
            <person name="Dewar J."/>
            <person name="Goldberg J."/>
            <person name="Griggs A."/>
            <person name="Gujja S."/>
            <person name="Hansen M."/>
            <person name="Howarth C."/>
            <person name="Imamovic A."/>
            <person name="Larimer J."/>
            <person name="McCowan C."/>
            <person name="Murphy C."/>
            <person name="Neiman D."/>
            <person name="Pearson M."/>
            <person name="Priest M."/>
            <person name="Roberts A."/>
            <person name="Saif S."/>
            <person name="Shea T."/>
            <person name="Sisk P."/>
            <person name="Sykes S."/>
            <person name="Wortman J."/>
            <person name="Nusbaum C."/>
            <person name="Birren B."/>
        </authorList>
    </citation>
    <scope>NUCLEOTIDE SEQUENCE [LARGE SCALE GENOMIC DNA]</scope>
    <source>
        <strain evidence="13 14">90A8</strain>
    </source>
</reference>
<dbReference type="SUPFAM" id="SSF55031">
    <property type="entry name" value="Bacterial exopeptidase dimerisation domain"/>
    <property type="match status" value="1"/>
</dbReference>
<evidence type="ECO:0000256" key="11">
    <source>
        <dbReference type="ARBA" id="ARBA00051301"/>
    </source>
</evidence>
<dbReference type="InterPro" id="IPR050072">
    <property type="entry name" value="Peptidase_M20A"/>
</dbReference>
<dbReference type="RefSeq" id="WP_002595220.1">
    <property type="nucleotide sequence ID" value="NZ_KB851009.1"/>
</dbReference>
<evidence type="ECO:0000259" key="12">
    <source>
        <dbReference type="Pfam" id="PF07687"/>
    </source>
</evidence>
<dbReference type="EC" id="3.5.1.18" evidence="5"/>
<dbReference type="PATRIC" id="fig|999408.3.peg.1277"/>
<evidence type="ECO:0000313" key="13">
    <source>
        <dbReference type="EMBL" id="ENZ18609.1"/>
    </source>
</evidence>
<evidence type="ECO:0000256" key="9">
    <source>
        <dbReference type="ARBA" id="ARBA00022833"/>
    </source>
</evidence>
<dbReference type="EMBL" id="AGYR01000008">
    <property type="protein sequence ID" value="ENZ18609.1"/>
    <property type="molecule type" value="Genomic_DNA"/>
</dbReference>
<keyword evidence="9" id="KW-0862">Zinc</keyword>
<dbReference type="InterPro" id="IPR011650">
    <property type="entry name" value="Peptidase_M20_dimer"/>
</dbReference>
<gene>
    <name evidence="13" type="ORF">HMPREF1090_01193</name>
</gene>
<keyword evidence="8" id="KW-0378">Hydrolase</keyword>
<dbReference type="GO" id="GO:0009089">
    <property type="term" value="P:lysine biosynthetic process via diaminopimelate"/>
    <property type="evidence" value="ECO:0007669"/>
    <property type="project" value="UniProtKB-UniPathway"/>
</dbReference>
<comment type="similarity">
    <text evidence="4">Belongs to the peptidase M20A family.</text>
</comment>
<evidence type="ECO:0000313" key="14">
    <source>
        <dbReference type="Proteomes" id="UP000013085"/>
    </source>
</evidence>
<feature type="domain" description="Peptidase M20 dimerisation" evidence="12">
    <location>
        <begin position="186"/>
        <end position="290"/>
    </location>
</feature>
<dbReference type="Pfam" id="PF07687">
    <property type="entry name" value="M20_dimer"/>
    <property type="match status" value="1"/>
</dbReference>
<evidence type="ECO:0000256" key="3">
    <source>
        <dbReference type="ARBA" id="ARBA00005130"/>
    </source>
</evidence>
<dbReference type="HOGENOM" id="CLU_021802_2_2_9"/>
<dbReference type="SUPFAM" id="SSF53187">
    <property type="entry name" value="Zn-dependent exopeptidases"/>
    <property type="match status" value="1"/>
</dbReference>
<name>A0A0E2HEH4_9FIRM</name>
<evidence type="ECO:0000256" key="6">
    <source>
        <dbReference type="ARBA" id="ARBA00016853"/>
    </source>
</evidence>
<dbReference type="Gene3D" id="3.30.70.360">
    <property type="match status" value="1"/>
</dbReference>
<dbReference type="InterPro" id="IPR036264">
    <property type="entry name" value="Bact_exopeptidase_dim_dom"/>
</dbReference>
<dbReference type="GO" id="GO:0046872">
    <property type="term" value="F:metal ion binding"/>
    <property type="evidence" value="ECO:0007669"/>
    <property type="project" value="UniProtKB-KW"/>
</dbReference>
<dbReference type="Pfam" id="PF01546">
    <property type="entry name" value="Peptidase_M20"/>
    <property type="match status" value="1"/>
</dbReference>
<evidence type="ECO:0000256" key="7">
    <source>
        <dbReference type="ARBA" id="ARBA00022723"/>
    </source>
</evidence>
<dbReference type="AlphaFoldDB" id="A0A0E2HEH4"/>
<dbReference type="Gene3D" id="3.40.630.10">
    <property type="entry name" value="Zn peptidases"/>
    <property type="match status" value="1"/>
</dbReference>